<dbReference type="SUPFAM" id="SSF46689">
    <property type="entry name" value="Homeodomain-like"/>
    <property type="match status" value="2"/>
</dbReference>
<dbReference type="InterPro" id="IPR003313">
    <property type="entry name" value="AraC-bd"/>
</dbReference>
<gene>
    <name evidence="5" type="ORF">OW729_10385</name>
</gene>
<proteinExistence type="predicted"/>
<evidence type="ECO:0000256" key="1">
    <source>
        <dbReference type="ARBA" id="ARBA00023015"/>
    </source>
</evidence>
<dbReference type="InterPro" id="IPR014710">
    <property type="entry name" value="RmlC-like_jellyroll"/>
</dbReference>
<sequence length="289" mass="33565">MMIQCFVKDNKKVSYSENISLRLLYACKTEKTHSVLPRVMHVHNDRLEIMFICEGEGTYTIGENKYLVSRGDILIYNSGVIHDEISNPNARIKSYCVGIDKIKFTGLPPNCLINNEESPVLKSVHHFILIQSIFETIYDELYYEKEGAEEVCHYLTQALISMLFRMCKQATTTKKENKQKLGERIKKYIDQNYNEQITLTSISTSLNISSDYMSHVFKETTGYSPIQYIMRRRIGEAQTLLITTKYSITMIATMVGYDNSSYFNKIFNKNVGMSPKRYRECYTKKNNLK</sequence>
<dbReference type="EMBL" id="JAPQFJ010000009">
    <property type="protein sequence ID" value="MCY6959011.1"/>
    <property type="molecule type" value="Genomic_DNA"/>
</dbReference>
<accession>A0ABT4DCY9</accession>
<name>A0ABT4DCY9_9CLOT</name>
<dbReference type="PANTHER" id="PTHR43280">
    <property type="entry name" value="ARAC-FAMILY TRANSCRIPTIONAL REGULATOR"/>
    <property type="match status" value="1"/>
</dbReference>
<keyword evidence="3" id="KW-0804">Transcription</keyword>
<dbReference type="InterPro" id="IPR009057">
    <property type="entry name" value="Homeodomain-like_sf"/>
</dbReference>
<keyword evidence="2" id="KW-0238">DNA-binding</keyword>
<dbReference type="InterPro" id="IPR020449">
    <property type="entry name" value="Tscrpt_reg_AraC-type_HTH"/>
</dbReference>
<comment type="caution">
    <text evidence="5">The sequence shown here is derived from an EMBL/GenBank/DDBJ whole genome shotgun (WGS) entry which is preliminary data.</text>
</comment>
<keyword evidence="1" id="KW-0805">Transcription regulation</keyword>
<dbReference type="SUPFAM" id="SSF51215">
    <property type="entry name" value="Regulatory protein AraC"/>
    <property type="match status" value="1"/>
</dbReference>
<dbReference type="InterPro" id="IPR018062">
    <property type="entry name" value="HTH_AraC-typ_CS"/>
</dbReference>
<dbReference type="Pfam" id="PF02311">
    <property type="entry name" value="AraC_binding"/>
    <property type="match status" value="1"/>
</dbReference>
<evidence type="ECO:0000259" key="4">
    <source>
        <dbReference type="PROSITE" id="PS01124"/>
    </source>
</evidence>
<evidence type="ECO:0000256" key="2">
    <source>
        <dbReference type="ARBA" id="ARBA00023125"/>
    </source>
</evidence>
<feature type="domain" description="HTH araC/xylS-type" evidence="4">
    <location>
        <begin position="183"/>
        <end position="281"/>
    </location>
</feature>
<evidence type="ECO:0000256" key="3">
    <source>
        <dbReference type="ARBA" id="ARBA00023163"/>
    </source>
</evidence>
<keyword evidence="6" id="KW-1185">Reference proteome</keyword>
<organism evidence="5 6">
    <name type="scientific">Clostridium brassicae</name>
    <dbReference type="NCBI Taxonomy" id="2999072"/>
    <lineage>
        <taxon>Bacteria</taxon>
        <taxon>Bacillati</taxon>
        <taxon>Bacillota</taxon>
        <taxon>Clostridia</taxon>
        <taxon>Eubacteriales</taxon>
        <taxon>Clostridiaceae</taxon>
        <taxon>Clostridium</taxon>
    </lineage>
</organism>
<protein>
    <submittedName>
        <fullName evidence="5">AraC family transcriptional regulator</fullName>
    </submittedName>
</protein>
<dbReference type="InterPro" id="IPR037923">
    <property type="entry name" value="HTH-like"/>
</dbReference>
<dbReference type="PANTHER" id="PTHR43280:SF28">
    <property type="entry name" value="HTH-TYPE TRANSCRIPTIONAL ACTIVATOR RHAS"/>
    <property type="match status" value="1"/>
</dbReference>
<evidence type="ECO:0000313" key="6">
    <source>
        <dbReference type="Proteomes" id="UP001144612"/>
    </source>
</evidence>
<dbReference type="PRINTS" id="PR00032">
    <property type="entry name" value="HTHARAC"/>
</dbReference>
<dbReference type="PROSITE" id="PS00041">
    <property type="entry name" value="HTH_ARAC_FAMILY_1"/>
    <property type="match status" value="1"/>
</dbReference>
<dbReference type="PROSITE" id="PS01124">
    <property type="entry name" value="HTH_ARAC_FAMILY_2"/>
    <property type="match status" value="1"/>
</dbReference>
<dbReference type="InterPro" id="IPR018060">
    <property type="entry name" value="HTH_AraC"/>
</dbReference>
<dbReference type="Pfam" id="PF12833">
    <property type="entry name" value="HTH_18"/>
    <property type="match status" value="1"/>
</dbReference>
<reference evidence="5" key="1">
    <citation type="submission" date="2022-12" db="EMBL/GenBank/DDBJ databases">
        <title>Clostridium sp. nov., isolated from industrial wastewater.</title>
        <authorList>
            <person name="Jiayan W."/>
        </authorList>
    </citation>
    <scope>NUCLEOTIDE SEQUENCE</scope>
    <source>
        <strain evidence="5">ZC22-4</strain>
    </source>
</reference>
<dbReference type="RefSeq" id="WP_268061433.1">
    <property type="nucleotide sequence ID" value="NZ_JAPQFJ010000009.1"/>
</dbReference>
<dbReference type="Gene3D" id="2.60.120.10">
    <property type="entry name" value="Jelly Rolls"/>
    <property type="match status" value="1"/>
</dbReference>
<dbReference type="Gene3D" id="1.10.10.60">
    <property type="entry name" value="Homeodomain-like"/>
    <property type="match status" value="2"/>
</dbReference>
<dbReference type="Proteomes" id="UP001144612">
    <property type="component" value="Unassembled WGS sequence"/>
</dbReference>
<evidence type="ECO:0000313" key="5">
    <source>
        <dbReference type="EMBL" id="MCY6959011.1"/>
    </source>
</evidence>
<dbReference type="SMART" id="SM00342">
    <property type="entry name" value="HTH_ARAC"/>
    <property type="match status" value="1"/>
</dbReference>